<sequence length="199" mass="21449">MPYLTVIIPQVSNEHKEHLLSAWPTISKEMNALPSVLGVSGGQIVAQDGAAVTDFKFLQTIAFATLEDQKAFETSEWAQAQKAKYEAAAAGPPLVGLFKVADIPKDAKPKKFTQFSRITVGGEGEYEGVRQAWEELMGILGKESWGGVSVGEGEFVGLGFVGWDSLEEAGTAMREPKAAAAWAKYHTLGSCKDVMVKLE</sequence>
<keyword evidence="2" id="KW-1185">Reference proteome</keyword>
<dbReference type="AlphaFoldDB" id="A0A2J6RL75"/>
<name>A0A2J6RL75_HYAVF</name>
<gene>
    <name evidence="1" type="ORF">L207DRAFT_635216</name>
</gene>
<dbReference type="OrthoDB" id="3546164at2759"/>
<organism evidence="1 2">
    <name type="scientific">Hyaloscypha variabilis (strain UAMH 11265 / GT02V1 / F)</name>
    <name type="common">Meliniomyces variabilis</name>
    <dbReference type="NCBI Taxonomy" id="1149755"/>
    <lineage>
        <taxon>Eukaryota</taxon>
        <taxon>Fungi</taxon>
        <taxon>Dikarya</taxon>
        <taxon>Ascomycota</taxon>
        <taxon>Pezizomycotina</taxon>
        <taxon>Leotiomycetes</taxon>
        <taxon>Helotiales</taxon>
        <taxon>Hyaloscyphaceae</taxon>
        <taxon>Hyaloscypha</taxon>
        <taxon>Hyaloscypha variabilis</taxon>
    </lineage>
</organism>
<evidence type="ECO:0000313" key="2">
    <source>
        <dbReference type="Proteomes" id="UP000235786"/>
    </source>
</evidence>
<protein>
    <recommendedName>
        <fullName evidence="3">Stress-response A/B barrel domain-containing protein</fullName>
    </recommendedName>
</protein>
<dbReference type="Proteomes" id="UP000235786">
    <property type="component" value="Unassembled WGS sequence"/>
</dbReference>
<proteinExistence type="predicted"/>
<accession>A0A2J6RL75</accession>
<evidence type="ECO:0008006" key="3">
    <source>
        <dbReference type="Google" id="ProtNLM"/>
    </source>
</evidence>
<reference evidence="1 2" key="1">
    <citation type="submission" date="2016-04" db="EMBL/GenBank/DDBJ databases">
        <title>A degradative enzymes factory behind the ericoid mycorrhizal symbiosis.</title>
        <authorList>
            <consortium name="DOE Joint Genome Institute"/>
            <person name="Martino E."/>
            <person name="Morin E."/>
            <person name="Grelet G."/>
            <person name="Kuo A."/>
            <person name="Kohler A."/>
            <person name="Daghino S."/>
            <person name="Barry K."/>
            <person name="Choi C."/>
            <person name="Cichocki N."/>
            <person name="Clum A."/>
            <person name="Copeland A."/>
            <person name="Hainaut M."/>
            <person name="Haridas S."/>
            <person name="Labutti K."/>
            <person name="Lindquist E."/>
            <person name="Lipzen A."/>
            <person name="Khouja H.-R."/>
            <person name="Murat C."/>
            <person name="Ohm R."/>
            <person name="Olson A."/>
            <person name="Spatafora J."/>
            <person name="Veneault-Fourrey C."/>
            <person name="Henrissat B."/>
            <person name="Grigoriev I."/>
            <person name="Martin F."/>
            <person name="Perotto S."/>
        </authorList>
    </citation>
    <scope>NUCLEOTIDE SEQUENCE [LARGE SCALE GENOMIC DNA]</scope>
    <source>
        <strain evidence="1 2">F</strain>
    </source>
</reference>
<evidence type="ECO:0000313" key="1">
    <source>
        <dbReference type="EMBL" id="PMD39273.1"/>
    </source>
</evidence>
<dbReference type="EMBL" id="KZ613947">
    <property type="protein sequence ID" value="PMD39273.1"/>
    <property type="molecule type" value="Genomic_DNA"/>
</dbReference>